<keyword evidence="3" id="KW-1185">Reference proteome</keyword>
<reference evidence="2" key="1">
    <citation type="journal article" date="2021" name="Proc. Natl. Acad. Sci. U.S.A.">
        <title>Three genomes in the algal genus Volvox reveal the fate of a haploid sex-determining region after a transition to homothallism.</title>
        <authorList>
            <person name="Yamamoto K."/>
            <person name="Hamaji T."/>
            <person name="Kawai-Toyooka H."/>
            <person name="Matsuzaki R."/>
            <person name="Takahashi F."/>
            <person name="Nishimura Y."/>
            <person name="Kawachi M."/>
            <person name="Noguchi H."/>
            <person name="Minakuchi Y."/>
            <person name="Umen J.G."/>
            <person name="Toyoda A."/>
            <person name="Nozaki H."/>
        </authorList>
    </citation>
    <scope>NUCLEOTIDE SEQUENCE</scope>
    <source>
        <strain evidence="2">NIES-3780</strain>
    </source>
</reference>
<evidence type="ECO:0000256" key="1">
    <source>
        <dbReference type="SAM" id="MobiDB-lite"/>
    </source>
</evidence>
<evidence type="ECO:0000313" key="3">
    <source>
        <dbReference type="Proteomes" id="UP000747399"/>
    </source>
</evidence>
<comment type="caution">
    <text evidence="2">The sequence shown here is derived from an EMBL/GenBank/DDBJ whole genome shotgun (WGS) entry which is preliminary data.</text>
</comment>
<dbReference type="Proteomes" id="UP000747399">
    <property type="component" value="Unassembled WGS sequence"/>
</dbReference>
<dbReference type="AlphaFoldDB" id="A0A8J4BRU9"/>
<sequence length="118" mass="11503">MDIAAEADMAAATAGGPVVGVQDTFTAALLPDAAFVCCGCITPSMLLPPVAPSWVSPIAEVPLGRINAAPPAAPVHGAPLVVTAALPEAMAAEDAAASDGTAGEIDGSQPIKFAKAGR</sequence>
<name>A0A8J4BRU9_9CHLO</name>
<protein>
    <submittedName>
        <fullName evidence="2">Uncharacterized protein</fullName>
    </submittedName>
</protein>
<evidence type="ECO:0000313" key="2">
    <source>
        <dbReference type="EMBL" id="GIL67618.1"/>
    </source>
</evidence>
<dbReference type="EMBL" id="BNCO01000101">
    <property type="protein sequence ID" value="GIL67618.1"/>
    <property type="molecule type" value="Genomic_DNA"/>
</dbReference>
<accession>A0A8J4BRU9</accession>
<proteinExistence type="predicted"/>
<feature type="region of interest" description="Disordered" evidence="1">
    <location>
        <begin position="95"/>
        <end position="118"/>
    </location>
</feature>
<organism evidence="2 3">
    <name type="scientific">Volvox africanus</name>
    <dbReference type="NCBI Taxonomy" id="51714"/>
    <lineage>
        <taxon>Eukaryota</taxon>
        <taxon>Viridiplantae</taxon>
        <taxon>Chlorophyta</taxon>
        <taxon>core chlorophytes</taxon>
        <taxon>Chlorophyceae</taxon>
        <taxon>CS clade</taxon>
        <taxon>Chlamydomonadales</taxon>
        <taxon>Volvocaceae</taxon>
        <taxon>Volvox</taxon>
    </lineage>
</organism>
<gene>
    <name evidence="2" type="ORF">Vafri_20969</name>
</gene>